<dbReference type="AlphaFoldDB" id="A0A382Y3V2"/>
<dbReference type="GO" id="GO:0006260">
    <property type="term" value="P:DNA replication"/>
    <property type="evidence" value="ECO:0007669"/>
    <property type="project" value="InterPro"/>
</dbReference>
<name>A0A382Y3V2_9ZZZZ</name>
<dbReference type="SMART" id="SM00481">
    <property type="entry name" value="POLIIIAc"/>
    <property type="match status" value="1"/>
</dbReference>
<dbReference type="InterPro" id="IPR004013">
    <property type="entry name" value="PHP_dom"/>
</dbReference>
<evidence type="ECO:0000259" key="1">
    <source>
        <dbReference type="SMART" id="SM00481"/>
    </source>
</evidence>
<sequence length="235" mass="26951">MADFIHLHNHSDFSLQDGAQSVEMLCNRCDDLEMDSIALTEHGNLFSMIPFYKEARKRGLKPILGCEMYISVGDHTEKKQITTSTGKKWGYNHLVLLVQNEVGYKNLMKLVSIGYLEGFYYRPRVDKDLLRKYNEGLICTSGCLAGEINQYAARDDYESAKKAALEFAEIFPGRFYLEVQNHQIAEEYASHSILQRLSEDLNIPLVATNDCHYALKEHWEAHDVLFCLGTDKNRT</sequence>
<dbReference type="Gene3D" id="3.20.20.140">
    <property type="entry name" value="Metal-dependent hydrolases"/>
    <property type="match status" value="1"/>
</dbReference>
<feature type="domain" description="Polymerase/histidinol phosphatase N-terminal" evidence="1">
    <location>
        <begin position="5"/>
        <end position="72"/>
    </location>
</feature>
<dbReference type="SUPFAM" id="SSF89550">
    <property type="entry name" value="PHP domain-like"/>
    <property type="match status" value="1"/>
</dbReference>
<reference evidence="2" key="1">
    <citation type="submission" date="2018-05" db="EMBL/GenBank/DDBJ databases">
        <authorList>
            <person name="Lanie J.A."/>
            <person name="Ng W.-L."/>
            <person name="Kazmierczak K.M."/>
            <person name="Andrzejewski T.M."/>
            <person name="Davidsen T.M."/>
            <person name="Wayne K.J."/>
            <person name="Tettelin H."/>
            <person name="Glass J.I."/>
            <person name="Rusch D."/>
            <person name="Podicherti R."/>
            <person name="Tsui H.-C.T."/>
            <person name="Winkler M.E."/>
        </authorList>
    </citation>
    <scope>NUCLEOTIDE SEQUENCE</scope>
</reference>
<dbReference type="PANTHER" id="PTHR32294">
    <property type="entry name" value="DNA POLYMERASE III SUBUNIT ALPHA"/>
    <property type="match status" value="1"/>
</dbReference>
<feature type="non-terminal residue" evidence="2">
    <location>
        <position position="235"/>
    </location>
</feature>
<dbReference type="GO" id="GO:0008408">
    <property type="term" value="F:3'-5' exonuclease activity"/>
    <property type="evidence" value="ECO:0007669"/>
    <property type="project" value="InterPro"/>
</dbReference>
<accession>A0A382Y3V2</accession>
<dbReference type="PANTHER" id="PTHR32294:SF0">
    <property type="entry name" value="DNA POLYMERASE III SUBUNIT ALPHA"/>
    <property type="match status" value="1"/>
</dbReference>
<proteinExistence type="predicted"/>
<dbReference type="EMBL" id="UINC01172772">
    <property type="protein sequence ID" value="SVD78027.1"/>
    <property type="molecule type" value="Genomic_DNA"/>
</dbReference>
<evidence type="ECO:0000313" key="2">
    <source>
        <dbReference type="EMBL" id="SVD78027.1"/>
    </source>
</evidence>
<organism evidence="2">
    <name type="scientific">marine metagenome</name>
    <dbReference type="NCBI Taxonomy" id="408172"/>
    <lineage>
        <taxon>unclassified sequences</taxon>
        <taxon>metagenomes</taxon>
        <taxon>ecological metagenomes</taxon>
    </lineage>
</organism>
<dbReference type="InterPro" id="IPR016195">
    <property type="entry name" value="Pol/histidinol_Pase-like"/>
</dbReference>
<dbReference type="CDD" id="cd12113">
    <property type="entry name" value="PHP_PolIIIA_DnaE3"/>
    <property type="match status" value="1"/>
</dbReference>
<gene>
    <name evidence="2" type="ORF">METZ01_LOCUS430881</name>
</gene>
<dbReference type="InterPro" id="IPR004805">
    <property type="entry name" value="DnaE2/DnaE/PolC"/>
</dbReference>
<dbReference type="Pfam" id="PF02811">
    <property type="entry name" value="PHP"/>
    <property type="match status" value="1"/>
</dbReference>
<protein>
    <recommendedName>
        <fullName evidence="1">Polymerase/histidinol phosphatase N-terminal domain-containing protein</fullName>
    </recommendedName>
</protein>
<dbReference type="InterPro" id="IPR003141">
    <property type="entry name" value="Pol/His_phosphatase_N"/>
</dbReference>